<dbReference type="InterPro" id="IPR020422">
    <property type="entry name" value="TYR_PHOSPHATASE_DUAL_dom"/>
</dbReference>
<evidence type="ECO:0000256" key="1">
    <source>
        <dbReference type="ARBA" id="ARBA00008601"/>
    </source>
</evidence>
<dbReference type="PIRSF" id="PIRSF000941">
    <property type="entry name" value="DUSP12"/>
    <property type="match status" value="1"/>
</dbReference>
<dbReference type="GO" id="GO:0008138">
    <property type="term" value="F:protein tyrosine/serine/threonine phosphatase activity"/>
    <property type="evidence" value="ECO:0007669"/>
    <property type="project" value="InterPro"/>
</dbReference>
<dbReference type="InterPro" id="IPR029021">
    <property type="entry name" value="Prot-tyrosine_phosphatase-like"/>
</dbReference>
<gene>
    <name evidence="8" type="ORF">OSB1V03_LOCUS548</name>
</gene>
<dbReference type="EMBL" id="OC854688">
    <property type="protein sequence ID" value="CAD7620052.1"/>
    <property type="molecule type" value="Genomic_DNA"/>
</dbReference>
<organism evidence="8">
    <name type="scientific">Medioppia subpectinata</name>
    <dbReference type="NCBI Taxonomy" id="1979941"/>
    <lineage>
        <taxon>Eukaryota</taxon>
        <taxon>Metazoa</taxon>
        <taxon>Ecdysozoa</taxon>
        <taxon>Arthropoda</taxon>
        <taxon>Chelicerata</taxon>
        <taxon>Arachnida</taxon>
        <taxon>Acari</taxon>
        <taxon>Acariformes</taxon>
        <taxon>Sarcoptiformes</taxon>
        <taxon>Oribatida</taxon>
        <taxon>Brachypylina</taxon>
        <taxon>Oppioidea</taxon>
        <taxon>Oppiidae</taxon>
        <taxon>Medioppia</taxon>
    </lineage>
</organism>
<evidence type="ECO:0000313" key="9">
    <source>
        <dbReference type="Proteomes" id="UP000759131"/>
    </source>
</evidence>
<comment type="similarity">
    <text evidence="1">Belongs to the protein-tyrosine phosphatase family. Non-receptor class dual specificity subfamily.</text>
</comment>
<dbReference type="PANTHER" id="PTHR45848">
    <property type="entry name" value="DUAL SPECIFICITY PROTEIN PHOSPHATASE 12 FAMILY MEMBER"/>
    <property type="match status" value="1"/>
</dbReference>
<dbReference type="Proteomes" id="UP000759131">
    <property type="component" value="Unassembled WGS sequence"/>
</dbReference>
<dbReference type="Gene3D" id="3.90.190.10">
    <property type="entry name" value="Protein tyrosine phosphatase superfamily"/>
    <property type="match status" value="2"/>
</dbReference>
<evidence type="ECO:0000256" key="2">
    <source>
        <dbReference type="ARBA" id="ARBA00013064"/>
    </source>
</evidence>
<dbReference type="PROSITE" id="PS50056">
    <property type="entry name" value="TYR_PHOSPHATASE_2"/>
    <property type="match status" value="1"/>
</dbReference>
<sequence>MDQIWHNLYLGSMNDALDSTQHIRYNIKTIVTVMDKPIADGFHCKDITYHWINAKDHENQDLLTYFPMAYDMIDAAVTASTVVLVHCRRGISRSATIVISYLMQKLRKPYEEIRELVVANRPAIYPIDGFVDQLRLFESMAYGLDANDRRFRQYLLKTYGTAPEECLSKYVNIFDAMDVAVVARNSILVHLVDGISRSTTAIISYLMATLWRSSYEEKSLVSVLEDRLNQYFERLSVAEKLTPDLVYGPQYECIGCGEGLFNEIHVIRNDGSDKYKGMDVCGRVFIEPQRWMGWTKVTETVIRCQTCGQLVGRLGPIYPEIECKCGHHMDVKTRLTIRMINNKFKKVSQNQ</sequence>
<protein>
    <recommendedName>
        <fullName evidence="2">protein-tyrosine-phosphatase</fullName>
        <ecNumber evidence="2">3.1.3.48</ecNumber>
    </recommendedName>
</protein>
<evidence type="ECO:0000313" key="8">
    <source>
        <dbReference type="EMBL" id="CAD7620052.1"/>
    </source>
</evidence>
<evidence type="ECO:0000259" key="7">
    <source>
        <dbReference type="PROSITE" id="PS50056"/>
    </source>
</evidence>
<keyword evidence="3" id="KW-0378">Hydrolase</keyword>
<evidence type="ECO:0000256" key="5">
    <source>
        <dbReference type="PIRSR" id="PIRSR000941-50"/>
    </source>
</evidence>
<dbReference type="InterPro" id="IPR000387">
    <property type="entry name" value="Tyr_Pase_dom"/>
</dbReference>
<dbReference type="EMBL" id="CAJPIZ010000113">
    <property type="protein sequence ID" value="CAG2100482.1"/>
    <property type="molecule type" value="Genomic_DNA"/>
</dbReference>
<reference evidence="8" key="1">
    <citation type="submission" date="2020-11" db="EMBL/GenBank/DDBJ databases">
        <authorList>
            <person name="Tran Van P."/>
        </authorList>
    </citation>
    <scope>NUCLEOTIDE SEQUENCE</scope>
</reference>
<dbReference type="EC" id="3.1.3.48" evidence="2"/>
<dbReference type="GO" id="GO:0005634">
    <property type="term" value="C:nucleus"/>
    <property type="evidence" value="ECO:0007669"/>
    <property type="project" value="TreeGrafter"/>
</dbReference>
<feature type="domain" description="Tyrosine specific protein phosphatases" evidence="7">
    <location>
        <begin position="63"/>
        <end position="124"/>
    </location>
</feature>
<dbReference type="InterPro" id="IPR016278">
    <property type="entry name" value="DUSP12"/>
</dbReference>
<dbReference type="GO" id="GO:0004725">
    <property type="term" value="F:protein tyrosine phosphatase activity"/>
    <property type="evidence" value="ECO:0007669"/>
    <property type="project" value="UniProtKB-EC"/>
</dbReference>
<keyword evidence="4" id="KW-0904">Protein phosphatase</keyword>
<name>A0A7R9KBP3_9ACAR</name>
<dbReference type="PROSITE" id="PS00383">
    <property type="entry name" value="TYR_PHOSPHATASE_1"/>
    <property type="match status" value="1"/>
</dbReference>
<dbReference type="SMART" id="SM00195">
    <property type="entry name" value="DSPc"/>
    <property type="match status" value="1"/>
</dbReference>
<dbReference type="OrthoDB" id="6408925at2759"/>
<dbReference type="InterPro" id="IPR000340">
    <property type="entry name" value="Dual-sp_phosphatase_cat-dom"/>
</dbReference>
<dbReference type="SUPFAM" id="SSF52799">
    <property type="entry name" value="(Phosphotyrosine protein) phosphatases II"/>
    <property type="match status" value="2"/>
</dbReference>
<evidence type="ECO:0000259" key="6">
    <source>
        <dbReference type="PROSITE" id="PS50054"/>
    </source>
</evidence>
<dbReference type="Pfam" id="PF00782">
    <property type="entry name" value="DSPc"/>
    <property type="match status" value="1"/>
</dbReference>
<accession>A0A7R9KBP3</accession>
<dbReference type="CDD" id="cd14498">
    <property type="entry name" value="DSP"/>
    <property type="match status" value="1"/>
</dbReference>
<feature type="domain" description="Tyrosine-protein phosphatase" evidence="6">
    <location>
        <begin position="1"/>
        <end position="143"/>
    </location>
</feature>
<evidence type="ECO:0000256" key="3">
    <source>
        <dbReference type="ARBA" id="ARBA00022801"/>
    </source>
</evidence>
<proteinExistence type="inferred from homology"/>
<dbReference type="AlphaFoldDB" id="A0A7R9KBP3"/>
<keyword evidence="9" id="KW-1185">Reference proteome</keyword>
<dbReference type="PROSITE" id="PS50054">
    <property type="entry name" value="TYR_PHOSPHATASE_DUAL"/>
    <property type="match status" value="1"/>
</dbReference>
<feature type="active site" description="Phosphocysteine intermediate" evidence="5">
    <location>
        <position position="87"/>
    </location>
</feature>
<dbReference type="PANTHER" id="PTHR45848:SF4">
    <property type="entry name" value="DUAL SPECIFICITY PROTEIN PHOSPHATASE 12"/>
    <property type="match status" value="1"/>
</dbReference>
<evidence type="ECO:0000256" key="4">
    <source>
        <dbReference type="ARBA" id="ARBA00022912"/>
    </source>
</evidence>
<dbReference type="InterPro" id="IPR016130">
    <property type="entry name" value="Tyr_Pase_AS"/>
</dbReference>